<protein>
    <submittedName>
        <fullName evidence="2">IPD083Fz</fullName>
    </submittedName>
</protein>
<reference evidence="2" key="1">
    <citation type="submission" date="2017-02" db="EMBL/GenBank/DDBJ databases">
        <authorList>
            <person name="Liu L."/>
            <person name="Lum A."/>
            <person name="Yalpani N."/>
        </authorList>
    </citation>
    <scope>NUCLEOTIDE SEQUENCE</scope>
</reference>
<dbReference type="AlphaFoldDB" id="A0A3S6ZRD7"/>
<dbReference type="PANTHER" id="PTHR34714">
    <property type="entry name" value="EGF-LIKE DOMAIN-CONTAINING PROTEIN"/>
    <property type="match status" value="1"/>
</dbReference>
<evidence type="ECO:0000313" key="2">
    <source>
        <dbReference type="EMBL" id="AUY61913.1"/>
    </source>
</evidence>
<proteinExistence type="evidence at transcript level"/>
<accession>A0A3S6ZRD7</accession>
<dbReference type="EMBL" id="KY558382">
    <property type="protein sequence ID" value="AUY61913.1"/>
    <property type="molecule type" value="mRNA"/>
</dbReference>
<sequence>MWCGSCEDPQPPSPIQPEDISMASVDYGQIYQNVNQITRPVATKECSEVMAIHRMYLQLDNLDVELLTKANTVKQLVVFVDVVEIESDNVKLPGSSQVTIVCRILHVKKNNVALNFDFLGPTKCNGRSTRGYARIMDDSPVFELSIYAQQLVGDDGAMLRVRHPVTVATIENGHDYEVREGNMEWQIWPYSSTGLSSAARSHELKTIGDHGRERTWLIIEQEWSRFIAVVPDLIPLRWLTDSNVLLGMEATLLTAELILSYQTDAQATVAAALQHVEWLNTQLLQVVEETDLEATGERLLSLLFRAQSLLKLPVDGSHTLIVPRLEYGLYRDLINRMTDVAEKYNSEFMQMNLFIQQNEILGTYLLEQNKVFAQKEKDMEVFHSSLVTLKQQELTSAKSKMAQLETQLTEQKAAMDQAKKEMDEGLRRYNDAQVANAFFAVILGVASIGLAILTGGATAGAAVAGAAQAVSAVSAVANTLGRVVDILEGLQKVMEVLEAINDLTTSLAAINEMVEAPQMPDMPSEADWAIFENEIEAVAESMPTEVSEVPTWKAKCKNVAAVCREITTTATYIGQLQYDLLVQSMQQQIAMRQAERLEAIQPADLTNYLEMATELDMRTSRMLLGLLKVLTLQNGALLYHFLLPPKPFTGWVSMDIVRNALVQHDIEAVIARTELGPSTDFTRTYVVEGIPVTLLLEGDDWNFTIPVHDSAFPSNWSRVRIRYLEMRFSSSEEVHQPTTNTGEVYILLQAARMFDDRLKGDVLHYQAAVPLQYQYAYDLNTGETTQSNLPSEEHTGEYMRMTPFTRWRLRLSASAYENQGLAFPTATALDSTTQISITFFLTAIRQIDTRFTELMDEPQ</sequence>
<evidence type="ECO:0000256" key="1">
    <source>
        <dbReference type="SAM" id="Coils"/>
    </source>
</evidence>
<feature type="coiled-coil region" evidence="1">
    <location>
        <begin position="387"/>
        <end position="435"/>
    </location>
</feature>
<organism evidence="2">
    <name type="scientific">Osmunda regalis</name>
    <name type="common">Royal fern</name>
    <dbReference type="NCBI Taxonomy" id="3285"/>
    <lineage>
        <taxon>Eukaryota</taxon>
        <taxon>Viridiplantae</taxon>
        <taxon>Streptophyta</taxon>
        <taxon>Embryophyta</taxon>
        <taxon>Tracheophyta</taxon>
        <taxon>Polypodiopsida</taxon>
        <taxon>Polypodiidae</taxon>
        <taxon>Osmundales</taxon>
        <taxon>Osmundaceae</taxon>
        <taxon>Osmunda</taxon>
    </lineage>
</organism>
<name>A0A3S6ZRD7_OSMRE</name>
<keyword evidence="1" id="KW-0175">Coiled coil</keyword>
<dbReference type="PANTHER" id="PTHR34714:SF2">
    <property type="entry name" value="EGF-LIKE DOMAIN-CONTAINING PROTEIN"/>
    <property type="match status" value="1"/>
</dbReference>